<gene>
    <name evidence="3" type="ORF">MSAN_00783400</name>
</gene>
<keyword evidence="4" id="KW-1185">Reference proteome</keyword>
<protein>
    <submittedName>
        <fullName evidence="3">Uncharacterized protein</fullName>
    </submittedName>
</protein>
<evidence type="ECO:0000256" key="1">
    <source>
        <dbReference type="SAM" id="MobiDB-lite"/>
    </source>
</evidence>
<dbReference type="OrthoDB" id="3267335at2759"/>
<dbReference type="AlphaFoldDB" id="A0A8H6YYN7"/>
<accession>A0A8H6YYN7</accession>
<dbReference type="Proteomes" id="UP000623467">
    <property type="component" value="Unassembled WGS sequence"/>
</dbReference>
<keyword evidence="2" id="KW-0812">Transmembrane</keyword>
<evidence type="ECO:0000256" key="2">
    <source>
        <dbReference type="SAM" id="Phobius"/>
    </source>
</evidence>
<dbReference type="EMBL" id="JACAZH010000005">
    <property type="protein sequence ID" value="KAF7367216.1"/>
    <property type="molecule type" value="Genomic_DNA"/>
</dbReference>
<reference evidence="3" key="1">
    <citation type="submission" date="2020-05" db="EMBL/GenBank/DDBJ databases">
        <title>Mycena genomes resolve the evolution of fungal bioluminescence.</title>
        <authorList>
            <person name="Tsai I.J."/>
        </authorList>
    </citation>
    <scope>NUCLEOTIDE SEQUENCE</scope>
    <source>
        <strain evidence="3">160909Yilan</strain>
    </source>
</reference>
<sequence length="189" mass="19470">MFAAGAAAQAYINGQLFTNGLAIIDAPAPQNPGHVGSPIAIAIDVSGDGKLPASASSNSSDSTHFEGPSLLLNESGSTVKHLNWNIPTCIPAGNYNLTFYETSIFNNQGVFTITPIPIPVSNGSPSGQFTGLNTLQAQPQSSNPLTQSPFAPNSTLPTTTSASRAVPLIAGGPALMVTLILMMLGVYWT</sequence>
<keyword evidence="2" id="KW-1133">Transmembrane helix</keyword>
<evidence type="ECO:0000313" key="4">
    <source>
        <dbReference type="Proteomes" id="UP000623467"/>
    </source>
</evidence>
<feature type="transmembrane region" description="Helical" evidence="2">
    <location>
        <begin position="165"/>
        <end position="188"/>
    </location>
</feature>
<organism evidence="3 4">
    <name type="scientific">Mycena sanguinolenta</name>
    <dbReference type="NCBI Taxonomy" id="230812"/>
    <lineage>
        <taxon>Eukaryota</taxon>
        <taxon>Fungi</taxon>
        <taxon>Dikarya</taxon>
        <taxon>Basidiomycota</taxon>
        <taxon>Agaricomycotina</taxon>
        <taxon>Agaricomycetes</taxon>
        <taxon>Agaricomycetidae</taxon>
        <taxon>Agaricales</taxon>
        <taxon>Marasmiineae</taxon>
        <taxon>Mycenaceae</taxon>
        <taxon>Mycena</taxon>
    </lineage>
</organism>
<keyword evidence="2" id="KW-0472">Membrane</keyword>
<evidence type="ECO:0000313" key="3">
    <source>
        <dbReference type="EMBL" id="KAF7367216.1"/>
    </source>
</evidence>
<name>A0A8H6YYN7_9AGAR</name>
<feature type="region of interest" description="Disordered" evidence="1">
    <location>
        <begin position="127"/>
        <end position="159"/>
    </location>
</feature>
<proteinExistence type="predicted"/>
<comment type="caution">
    <text evidence="3">The sequence shown here is derived from an EMBL/GenBank/DDBJ whole genome shotgun (WGS) entry which is preliminary data.</text>
</comment>